<feature type="region of interest" description="Disordered" evidence="1">
    <location>
        <begin position="136"/>
        <end position="193"/>
    </location>
</feature>
<gene>
    <name evidence="2" type="ORF">M422DRAFT_275710</name>
</gene>
<dbReference type="AlphaFoldDB" id="A0A0C9T455"/>
<sequence>MYSAVKKGILEDPRTGTLAMKPKRVSVLGDEFGTSLKTDHLQFPADDQVMRIYLLEGEYSRYNTSPYGYIFFTNANAMERKAADEKNRHASAIAQVTGSPMEWYGTILMLNKECAQTRQEDMVIDLVNNNHSEAQLKAAPPWSDQGEDSSEDEDDQDPMKMDENYEEPQEVTVRIHKERGVRAKNLQIPPNGR</sequence>
<evidence type="ECO:0000313" key="3">
    <source>
        <dbReference type="Proteomes" id="UP000054279"/>
    </source>
</evidence>
<feature type="compositionally biased region" description="Acidic residues" evidence="1">
    <location>
        <begin position="145"/>
        <end position="156"/>
    </location>
</feature>
<dbReference type="HOGENOM" id="CLU_1409629_0_0_1"/>
<dbReference type="Proteomes" id="UP000054279">
    <property type="component" value="Unassembled WGS sequence"/>
</dbReference>
<organism evidence="2 3">
    <name type="scientific">Sphaerobolus stellatus (strain SS14)</name>
    <dbReference type="NCBI Taxonomy" id="990650"/>
    <lineage>
        <taxon>Eukaryota</taxon>
        <taxon>Fungi</taxon>
        <taxon>Dikarya</taxon>
        <taxon>Basidiomycota</taxon>
        <taxon>Agaricomycotina</taxon>
        <taxon>Agaricomycetes</taxon>
        <taxon>Phallomycetidae</taxon>
        <taxon>Geastrales</taxon>
        <taxon>Sphaerobolaceae</taxon>
        <taxon>Sphaerobolus</taxon>
    </lineage>
</organism>
<reference evidence="2 3" key="1">
    <citation type="submission" date="2014-06" db="EMBL/GenBank/DDBJ databases">
        <title>Evolutionary Origins and Diversification of the Mycorrhizal Mutualists.</title>
        <authorList>
            <consortium name="DOE Joint Genome Institute"/>
            <consortium name="Mycorrhizal Genomics Consortium"/>
            <person name="Kohler A."/>
            <person name="Kuo A."/>
            <person name="Nagy L.G."/>
            <person name="Floudas D."/>
            <person name="Copeland A."/>
            <person name="Barry K.W."/>
            <person name="Cichocki N."/>
            <person name="Veneault-Fourrey C."/>
            <person name="LaButti K."/>
            <person name="Lindquist E.A."/>
            <person name="Lipzen A."/>
            <person name="Lundell T."/>
            <person name="Morin E."/>
            <person name="Murat C."/>
            <person name="Riley R."/>
            <person name="Ohm R."/>
            <person name="Sun H."/>
            <person name="Tunlid A."/>
            <person name="Henrissat B."/>
            <person name="Grigoriev I.V."/>
            <person name="Hibbett D.S."/>
            <person name="Martin F."/>
        </authorList>
    </citation>
    <scope>NUCLEOTIDE SEQUENCE [LARGE SCALE GENOMIC DNA]</scope>
    <source>
        <strain evidence="2 3">SS14</strain>
    </source>
</reference>
<dbReference type="EMBL" id="KN837615">
    <property type="protein sequence ID" value="KIJ23663.1"/>
    <property type="molecule type" value="Genomic_DNA"/>
</dbReference>
<keyword evidence="3" id="KW-1185">Reference proteome</keyword>
<proteinExistence type="predicted"/>
<accession>A0A0C9T455</accession>
<evidence type="ECO:0000313" key="2">
    <source>
        <dbReference type="EMBL" id="KIJ23663.1"/>
    </source>
</evidence>
<protein>
    <submittedName>
        <fullName evidence="2">Uncharacterized protein</fullName>
    </submittedName>
</protein>
<name>A0A0C9T455_SPHS4</name>
<evidence type="ECO:0000256" key="1">
    <source>
        <dbReference type="SAM" id="MobiDB-lite"/>
    </source>
</evidence>